<keyword evidence="5 6" id="KW-0472">Membrane</keyword>
<keyword evidence="3 6" id="KW-0812">Transmembrane</keyword>
<dbReference type="NCBIfam" id="TIGR02532">
    <property type="entry name" value="IV_pilin_GFxxxE"/>
    <property type="match status" value="1"/>
</dbReference>
<evidence type="ECO:0008006" key="8">
    <source>
        <dbReference type="Google" id="ProtNLM"/>
    </source>
</evidence>
<sequence>MKNLVRNKNNADGMTLIELMIVIAIIGILSAIAYPLYENQSRKKNRAVAVSSLLQARAELEKCFLNSQTNVYDGCTLGATNRIDQNNLFQIAITLTPAVAATGYTLTATNNNARPDSECSSFSITNVGIKTNTGSGTVQRCWTQ</sequence>
<keyword evidence="2" id="KW-0488">Methylation</keyword>
<dbReference type="GO" id="GO:0015627">
    <property type="term" value="C:type II protein secretion system complex"/>
    <property type="evidence" value="ECO:0007669"/>
    <property type="project" value="InterPro"/>
</dbReference>
<evidence type="ECO:0000256" key="6">
    <source>
        <dbReference type="SAM" id="Phobius"/>
    </source>
</evidence>
<name>A0A3B0ZUW2_9ZZZZ</name>
<dbReference type="Pfam" id="PF16732">
    <property type="entry name" value="ComP_DUS"/>
    <property type="match status" value="1"/>
</dbReference>
<reference evidence="7" key="1">
    <citation type="submission" date="2018-06" db="EMBL/GenBank/DDBJ databases">
        <authorList>
            <person name="Zhirakovskaya E."/>
        </authorList>
    </citation>
    <scope>NUCLEOTIDE SEQUENCE</scope>
</reference>
<dbReference type="InterPro" id="IPR000983">
    <property type="entry name" value="Bac_GSPG_pilin"/>
</dbReference>
<comment type="subcellular location">
    <subcellularLocation>
        <location evidence="1">Membrane</location>
        <topology evidence="1">Single-pass membrane protein</topology>
    </subcellularLocation>
</comment>
<evidence type="ECO:0000256" key="3">
    <source>
        <dbReference type="ARBA" id="ARBA00022692"/>
    </source>
</evidence>
<protein>
    <recommendedName>
        <fullName evidence="8">Type IV pilus biogenesis protein PilE</fullName>
    </recommendedName>
</protein>
<dbReference type="Gene3D" id="3.30.700.10">
    <property type="entry name" value="Glycoprotein, Type 4 Pilin"/>
    <property type="match status" value="1"/>
</dbReference>
<organism evidence="7">
    <name type="scientific">hydrothermal vent metagenome</name>
    <dbReference type="NCBI Taxonomy" id="652676"/>
    <lineage>
        <taxon>unclassified sequences</taxon>
        <taxon>metagenomes</taxon>
        <taxon>ecological metagenomes</taxon>
    </lineage>
</organism>
<evidence type="ECO:0000256" key="2">
    <source>
        <dbReference type="ARBA" id="ARBA00022481"/>
    </source>
</evidence>
<evidence type="ECO:0000313" key="7">
    <source>
        <dbReference type="EMBL" id="VAW91137.1"/>
    </source>
</evidence>
<gene>
    <name evidence="7" type="ORF">MNBD_GAMMA22-2640</name>
</gene>
<evidence type="ECO:0000256" key="5">
    <source>
        <dbReference type="ARBA" id="ARBA00023136"/>
    </source>
</evidence>
<proteinExistence type="predicted"/>
<dbReference type="PANTHER" id="PTHR30093:SF44">
    <property type="entry name" value="TYPE II SECRETION SYSTEM CORE PROTEIN G"/>
    <property type="match status" value="1"/>
</dbReference>
<dbReference type="InterPro" id="IPR012902">
    <property type="entry name" value="N_methyl_site"/>
</dbReference>
<dbReference type="PANTHER" id="PTHR30093">
    <property type="entry name" value="GENERAL SECRETION PATHWAY PROTEIN G"/>
    <property type="match status" value="1"/>
</dbReference>
<dbReference type="InterPro" id="IPR031982">
    <property type="entry name" value="PilE-like"/>
</dbReference>
<dbReference type="GO" id="GO:0043683">
    <property type="term" value="P:type IV pilus assembly"/>
    <property type="evidence" value="ECO:0007669"/>
    <property type="project" value="InterPro"/>
</dbReference>
<feature type="transmembrane region" description="Helical" evidence="6">
    <location>
        <begin position="16"/>
        <end position="37"/>
    </location>
</feature>
<dbReference type="EMBL" id="UOFS01000006">
    <property type="protein sequence ID" value="VAW91137.1"/>
    <property type="molecule type" value="Genomic_DNA"/>
</dbReference>
<evidence type="ECO:0000256" key="4">
    <source>
        <dbReference type="ARBA" id="ARBA00022989"/>
    </source>
</evidence>
<dbReference type="PRINTS" id="PR00813">
    <property type="entry name" value="BCTERIALGSPG"/>
</dbReference>
<dbReference type="InterPro" id="IPR045584">
    <property type="entry name" value="Pilin-like"/>
</dbReference>
<dbReference type="Pfam" id="PF07963">
    <property type="entry name" value="N_methyl"/>
    <property type="match status" value="1"/>
</dbReference>
<dbReference type="AlphaFoldDB" id="A0A3B0ZUW2"/>
<dbReference type="SUPFAM" id="SSF54523">
    <property type="entry name" value="Pili subunits"/>
    <property type="match status" value="1"/>
</dbReference>
<evidence type="ECO:0000256" key="1">
    <source>
        <dbReference type="ARBA" id="ARBA00004167"/>
    </source>
</evidence>
<dbReference type="GO" id="GO:0016020">
    <property type="term" value="C:membrane"/>
    <property type="evidence" value="ECO:0007669"/>
    <property type="project" value="UniProtKB-SubCell"/>
</dbReference>
<keyword evidence="4 6" id="KW-1133">Transmembrane helix</keyword>
<dbReference type="GO" id="GO:0015628">
    <property type="term" value="P:protein secretion by the type II secretion system"/>
    <property type="evidence" value="ECO:0007669"/>
    <property type="project" value="InterPro"/>
</dbReference>
<accession>A0A3B0ZUW2</accession>